<name>A0A9J6GZ17_HAELO</name>
<proteinExistence type="predicted"/>
<gene>
    <name evidence="2" type="ORF">HPB48_025453</name>
</gene>
<feature type="compositionally biased region" description="Gly residues" evidence="1">
    <location>
        <begin position="412"/>
        <end position="426"/>
    </location>
</feature>
<protein>
    <submittedName>
        <fullName evidence="2">Uncharacterized protein</fullName>
    </submittedName>
</protein>
<comment type="caution">
    <text evidence="2">The sequence shown here is derived from an EMBL/GenBank/DDBJ whole genome shotgun (WGS) entry which is preliminary data.</text>
</comment>
<dbReference type="EMBL" id="JABSTR010001244">
    <property type="protein sequence ID" value="KAH9383687.1"/>
    <property type="molecule type" value="Genomic_DNA"/>
</dbReference>
<feature type="region of interest" description="Disordered" evidence="1">
    <location>
        <begin position="401"/>
        <end position="457"/>
    </location>
</feature>
<dbReference type="AlphaFoldDB" id="A0A9J6GZ17"/>
<keyword evidence="3" id="KW-1185">Reference proteome</keyword>
<accession>A0A9J6GZ17</accession>
<feature type="compositionally biased region" description="Gly residues" evidence="1">
    <location>
        <begin position="49"/>
        <end position="63"/>
    </location>
</feature>
<evidence type="ECO:0000313" key="3">
    <source>
        <dbReference type="Proteomes" id="UP000821853"/>
    </source>
</evidence>
<feature type="region of interest" description="Disordered" evidence="1">
    <location>
        <begin position="36"/>
        <end position="90"/>
    </location>
</feature>
<dbReference type="OrthoDB" id="6126764at2759"/>
<sequence length="521" mass="55722">MGVVGYHKLRAVCKKAGCERMRTVQYFNNYLLDPKRPQLPEHPANRAGPGAGGGRGGGPGGGVHDGHAMMGGHFHGGGGGFPPPPPFGFGRGDTPAASREAAACGSVEAANVSVGEAIDTTFLSSDELQRLQQQADGKIASLSSASASERKLRTLIAERDAASSETPAATYTVVDLAAINRLLGKAVCRLCGGNVSISRGAQDYGIAVQLRLDCSNCGERDKEWSSSRVAGTAKCNPLRGAGTKASLQPPDDVKQALLPVYERLADKELLLRCHRGKTQNANESLHSVVWSLIPKEKHASLIAVETAVAEAIMRFNAGVRESSRILRELQMQQNCKSVQRAREKDSIRVASSERKRSASASFCARQTRLLCHWAANLTPPFWCLLQVQYFNNYLLDPKRPQLPEHPANRAGPGAGGGRGGGPGGGVHDGHAMMGGHFHGGGGGFPPPPPFGFGRGGHPGGFPGVSDIPQLFNPFVIRAFLKQFKTHVRTRLTPGCLSIINRTEDVHLVSRWKRRSKKQPLN</sequence>
<reference evidence="2 3" key="1">
    <citation type="journal article" date="2020" name="Cell">
        <title>Large-Scale Comparative Analyses of Tick Genomes Elucidate Their Genetic Diversity and Vector Capacities.</title>
        <authorList>
            <consortium name="Tick Genome and Microbiome Consortium (TIGMIC)"/>
            <person name="Jia N."/>
            <person name="Wang J."/>
            <person name="Shi W."/>
            <person name="Du L."/>
            <person name="Sun Y."/>
            <person name="Zhan W."/>
            <person name="Jiang J.F."/>
            <person name="Wang Q."/>
            <person name="Zhang B."/>
            <person name="Ji P."/>
            <person name="Bell-Sakyi L."/>
            <person name="Cui X.M."/>
            <person name="Yuan T.T."/>
            <person name="Jiang B.G."/>
            <person name="Yang W.F."/>
            <person name="Lam T.T."/>
            <person name="Chang Q.C."/>
            <person name="Ding S.J."/>
            <person name="Wang X.J."/>
            <person name="Zhu J.G."/>
            <person name="Ruan X.D."/>
            <person name="Zhao L."/>
            <person name="Wei J.T."/>
            <person name="Ye R.Z."/>
            <person name="Que T.C."/>
            <person name="Du C.H."/>
            <person name="Zhou Y.H."/>
            <person name="Cheng J.X."/>
            <person name="Dai P.F."/>
            <person name="Guo W.B."/>
            <person name="Han X.H."/>
            <person name="Huang E.J."/>
            <person name="Li L.F."/>
            <person name="Wei W."/>
            <person name="Gao Y.C."/>
            <person name="Liu J.Z."/>
            <person name="Shao H.Z."/>
            <person name="Wang X."/>
            <person name="Wang C.C."/>
            <person name="Yang T.C."/>
            <person name="Huo Q.B."/>
            <person name="Li W."/>
            <person name="Chen H.Y."/>
            <person name="Chen S.E."/>
            <person name="Zhou L.G."/>
            <person name="Ni X.B."/>
            <person name="Tian J.H."/>
            <person name="Sheng Y."/>
            <person name="Liu T."/>
            <person name="Pan Y.S."/>
            <person name="Xia L.Y."/>
            <person name="Li J."/>
            <person name="Zhao F."/>
            <person name="Cao W.C."/>
        </authorList>
    </citation>
    <scope>NUCLEOTIDE SEQUENCE [LARGE SCALE GENOMIC DNA]</scope>
    <source>
        <strain evidence="2">HaeL-2018</strain>
    </source>
</reference>
<organism evidence="2 3">
    <name type="scientific">Haemaphysalis longicornis</name>
    <name type="common">Bush tick</name>
    <dbReference type="NCBI Taxonomy" id="44386"/>
    <lineage>
        <taxon>Eukaryota</taxon>
        <taxon>Metazoa</taxon>
        <taxon>Ecdysozoa</taxon>
        <taxon>Arthropoda</taxon>
        <taxon>Chelicerata</taxon>
        <taxon>Arachnida</taxon>
        <taxon>Acari</taxon>
        <taxon>Parasitiformes</taxon>
        <taxon>Ixodida</taxon>
        <taxon>Ixodoidea</taxon>
        <taxon>Ixodidae</taxon>
        <taxon>Haemaphysalinae</taxon>
        <taxon>Haemaphysalis</taxon>
    </lineage>
</organism>
<evidence type="ECO:0000256" key="1">
    <source>
        <dbReference type="SAM" id="MobiDB-lite"/>
    </source>
</evidence>
<dbReference type="Proteomes" id="UP000821853">
    <property type="component" value="Unassembled WGS sequence"/>
</dbReference>
<dbReference type="VEuPathDB" id="VectorBase:HLOH_045015"/>
<evidence type="ECO:0000313" key="2">
    <source>
        <dbReference type="EMBL" id="KAH9383687.1"/>
    </source>
</evidence>